<reference evidence="2 3" key="1">
    <citation type="submission" date="2020-05" db="EMBL/GenBank/DDBJ databases">
        <title>Description of Pedobacter foliorum sp. nov.</title>
        <authorList>
            <person name="Qi S."/>
            <person name="Carlier A."/>
            <person name="Cnockaert M."/>
            <person name="Vandamme P."/>
        </authorList>
    </citation>
    <scope>NUCLEOTIDE SEQUENCE [LARGE SCALE GENOMIC DNA]</scope>
    <source>
        <strain evidence="2 3">LMG 31300</strain>
    </source>
</reference>
<keyword evidence="3" id="KW-1185">Reference proteome</keyword>
<dbReference type="PANTHER" id="PTHR41386">
    <property type="entry name" value="INTEGRAL MEMBRANE PROTEIN-RELATED"/>
    <property type="match status" value="1"/>
</dbReference>
<keyword evidence="1" id="KW-1133">Transmembrane helix</keyword>
<sequence>MPKQKNNNPTKAGTNHSSHHSKDRIAHYITNIFGSIAFLISFLIATAGWIIYNSGMIKGIKPIDPDPYSKLELFLSAFAIFLSTAVLISQKRQARLEKIAEQVEFEVNLRAEKEVTKVLGMLQAIQEKLGIVNNDPELKKMMKELDTKKIHDQQKRAEGKG</sequence>
<proteinExistence type="predicted"/>
<dbReference type="RefSeq" id="WP_173269429.1">
    <property type="nucleotide sequence ID" value="NZ_JABMKV010000001.1"/>
</dbReference>
<evidence type="ECO:0000313" key="3">
    <source>
        <dbReference type="Proteomes" id="UP000762110"/>
    </source>
</evidence>
<accession>A0ABX2DAI7</accession>
<dbReference type="PANTHER" id="PTHR41386:SF1">
    <property type="entry name" value="MEMBRANE PROTEIN"/>
    <property type="match status" value="1"/>
</dbReference>
<dbReference type="Proteomes" id="UP000762110">
    <property type="component" value="Unassembled WGS sequence"/>
</dbReference>
<dbReference type="Pfam" id="PF06210">
    <property type="entry name" value="DUF1003"/>
    <property type="match status" value="1"/>
</dbReference>
<evidence type="ECO:0000256" key="1">
    <source>
        <dbReference type="SAM" id="Phobius"/>
    </source>
</evidence>
<feature type="transmembrane region" description="Helical" evidence="1">
    <location>
        <begin position="28"/>
        <end position="51"/>
    </location>
</feature>
<name>A0ABX2DAI7_9SPHI</name>
<comment type="caution">
    <text evidence="2">The sequence shown here is derived from an EMBL/GenBank/DDBJ whole genome shotgun (WGS) entry which is preliminary data.</text>
</comment>
<evidence type="ECO:0000313" key="2">
    <source>
        <dbReference type="EMBL" id="NQX31070.1"/>
    </source>
</evidence>
<feature type="transmembrane region" description="Helical" evidence="1">
    <location>
        <begin position="71"/>
        <end position="88"/>
    </location>
</feature>
<dbReference type="EMBL" id="JABMKV010000001">
    <property type="protein sequence ID" value="NQX31070.1"/>
    <property type="molecule type" value="Genomic_DNA"/>
</dbReference>
<dbReference type="InterPro" id="IPR010406">
    <property type="entry name" value="DUF1003"/>
</dbReference>
<keyword evidence="1" id="KW-0812">Transmembrane</keyword>
<gene>
    <name evidence="2" type="ORF">HQN85_05010</name>
</gene>
<organism evidence="2 3">
    <name type="scientific">Pedobacter boryungensis</name>
    <dbReference type="NCBI Taxonomy" id="869962"/>
    <lineage>
        <taxon>Bacteria</taxon>
        <taxon>Pseudomonadati</taxon>
        <taxon>Bacteroidota</taxon>
        <taxon>Sphingobacteriia</taxon>
        <taxon>Sphingobacteriales</taxon>
        <taxon>Sphingobacteriaceae</taxon>
        <taxon>Pedobacter</taxon>
    </lineage>
</organism>
<protein>
    <submittedName>
        <fullName evidence="2">DUF1003 domain-containing protein</fullName>
    </submittedName>
</protein>
<keyword evidence="1" id="KW-0472">Membrane</keyword>